<dbReference type="KEGG" id="plad:PPGU16_66840"/>
<name>A0A7I8BXT7_9BURK</name>
<geneLocation type="plasmid" evidence="1 2">
    <name>PPGU16_p1</name>
</geneLocation>
<dbReference type="EMBL" id="AP023176">
    <property type="protein sequence ID" value="BCF93617.1"/>
    <property type="molecule type" value="Genomic_DNA"/>
</dbReference>
<reference evidence="1 2" key="1">
    <citation type="journal article" date="2020" name="Genes (Basel)">
        <title>Genomic Comparison of Insect Gut Symbionts from Divergent Burkholderia Subclades.</title>
        <authorList>
            <person name="Takeshita K."/>
            <person name="Kikuchi Y."/>
        </authorList>
    </citation>
    <scope>NUCLEOTIDE SEQUENCE [LARGE SCALE GENOMIC DNA]</scope>
    <source>
        <strain evidence="1 2">PGU16</strain>
        <plasmid evidence="1 2">PPGU16_p1</plasmid>
    </source>
</reference>
<proteinExistence type="predicted"/>
<accession>A0A7I8BXT7</accession>
<dbReference type="Proteomes" id="UP000510888">
    <property type="component" value="Plasmid PPGU16_p1"/>
</dbReference>
<organism evidence="1 2">
    <name type="scientific">Paraburkholderia largidicola</name>
    <dbReference type="NCBI Taxonomy" id="3014751"/>
    <lineage>
        <taxon>Bacteria</taxon>
        <taxon>Pseudomonadati</taxon>
        <taxon>Pseudomonadota</taxon>
        <taxon>Betaproteobacteria</taxon>
        <taxon>Burkholderiales</taxon>
        <taxon>Burkholderiaceae</taxon>
        <taxon>Paraburkholderia</taxon>
    </lineage>
</organism>
<evidence type="ECO:0000313" key="2">
    <source>
        <dbReference type="Proteomes" id="UP000510888"/>
    </source>
</evidence>
<gene>
    <name evidence="1" type="ORF">PPGU16_66840</name>
</gene>
<protein>
    <submittedName>
        <fullName evidence="1">Uncharacterized protein</fullName>
    </submittedName>
</protein>
<evidence type="ECO:0000313" key="1">
    <source>
        <dbReference type="EMBL" id="BCF93617.1"/>
    </source>
</evidence>
<keyword evidence="2" id="KW-1185">Reference proteome</keyword>
<dbReference type="AlphaFoldDB" id="A0A7I8BXT7"/>
<sequence>MREHDAARFVESRIRRDGGRDFDGIDRPELAQRVDMTRIAQKARGPRRIGCDAAQFLCIRRFGGHSGQRRELVDSQFERARFALRREQLAQLAFEQAGMMQE</sequence>
<keyword evidence="1" id="KW-0614">Plasmid</keyword>